<dbReference type="AlphaFoldDB" id="A0A9P7YRI6"/>
<dbReference type="EMBL" id="MU251375">
    <property type="protein sequence ID" value="KAG9238082.1"/>
    <property type="molecule type" value="Genomic_DNA"/>
</dbReference>
<dbReference type="OrthoDB" id="4738875at2759"/>
<name>A0A9P7YRI6_9HELO</name>
<evidence type="ECO:0000313" key="3">
    <source>
        <dbReference type="Proteomes" id="UP000824998"/>
    </source>
</evidence>
<organism evidence="2 3">
    <name type="scientific">Amylocarpus encephaloides</name>
    <dbReference type="NCBI Taxonomy" id="45428"/>
    <lineage>
        <taxon>Eukaryota</taxon>
        <taxon>Fungi</taxon>
        <taxon>Dikarya</taxon>
        <taxon>Ascomycota</taxon>
        <taxon>Pezizomycotina</taxon>
        <taxon>Leotiomycetes</taxon>
        <taxon>Helotiales</taxon>
        <taxon>Helotiales incertae sedis</taxon>
        <taxon>Amylocarpus</taxon>
    </lineage>
</organism>
<dbReference type="Gene3D" id="3.40.630.30">
    <property type="match status" value="1"/>
</dbReference>
<reference evidence="2" key="1">
    <citation type="journal article" date="2021" name="IMA Fungus">
        <title>Genomic characterization of three marine fungi, including Emericellopsis atlantica sp. nov. with signatures of a generalist lifestyle and marine biomass degradation.</title>
        <authorList>
            <person name="Hagestad O.C."/>
            <person name="Hou L."/>
            <person name="Andersen J.H."/>
            <person name="Hansen E.H."/>
            <person name="Altermark B."/>
            <person name="Li C."/>
            <person name="Kuhnert E."/>
            <person name="Cox R.J."/>
            <person name="Crous P.W."/>
            <person name="Spatafora J.W."/>
            <person name="Lail K."/>
            <person name="Amirebrahimi M."/>
            <person name="Lipzen A."/>
            <person name="Pangilinan J."/>
            <person name="Andreopoulos W."/>
            <person name="Hayes R.D."/>
            <person name="Ng V."/>
            <person name="Grigoriev I.V."/>
            <person name="Jackson S.A."/>
            <person name="Sutton T.D.S."/>
            <person name="Dobson A.D.W."/>
            <person name="Rama T."/>
        </authorList>
    </citation>
    <scope>NUCLEOTIDE SEQUENCE</scope>
    <source>
        <strain evidence="2">TRa018bII</strain>
    </source>
</reference>
<dbReference type="Pfam" id="PF00583">
    <property type="entry name" value="Acetyltransf_1"/>
    <property type="match status" value="1"/>
</dbReference>
<dbReference type="InterPro" id="IPR000182">
    <property type="entry name" value="GNAT_dom"/>
</dbReference>
<dbReference type="InterPro" id="IPR016181">
    <property type="entry name" value="Acyl_CoA_acyltransferase"/>
</dbReference>
<dbReference type="InterPro" id="IPR052523">
    <property type="entry name" value="Trichothecene_AcTrans"/>
</dbReference>
<dbReference type="PANTHER" id="PTHR42791:SF2">
    <property type="entry name" value="N-ACETYLTRANSFERASE DOMAIN-CONTAINING PROTEIN"/>
    <property type="match status" value="1"/>
</dbReference>
<dbReference type="Proteomes" id="UP000824998">
    <property type="component" value="Unassembled WGS sequence"/>
</dbReference>
<comment type="caution">
    <text evidence="2">The sequence shown here is derived from an EMBL/GenBank/DDBJ whole genome shotgun (WGS) entry which is preliminary data.</text>
</comment>
<accession>A0A9P7YRI6</accession>
<protein>
    <recommendedName>
        <fullName evidence="1">N-acetyltransferase domain-containing protein</fullName>
    </recommendedName>
</protein>
<dbReference type="PANTHER" id="PTHR42791">
    <property type="entry name" value="GNAT FAMILY ACETYLTRANSFERASE"/>
    <property type="match status" value="1"/>
</dbReference>
<dbReference type="SUPFAM" id="SSF55729">
    <property type="entry name" value="Acyl-CoA N-acyltransferases (Nat)"/>
    <property type="match status" value="1"/>
</dbReference>
<proteinExistence type="predicted"/>
<keyword evidence="3" id="KW-1185">Reference proteome</keyword>
<evidence type="ECO:0000259" key="1">
    <source>
        <dbReference type="Pfam" id="PF00583"/>
    </source>
</evidence>
<sequence>MNVVFCLYLIPHFELHSSISILKTLKMAIANPLDPRYKIVEASEADMDEIMRVCQLAFGSDEIWQLAFKACDTEDIHSWLMEHLVPRWNMPDIITYKCQEVSSGKIVAWTALQFPWTQNPKKGDAVMTKELKEEALDHSLPPQPEGCFEPGLVEFFNCLGGANDLGYDPETEYHRKGTMVHPDFQKQGLGSALTQRTNDTADKLGSSKTWAPARSTSIKMFRNMGFLDIGEVDGHLERFGVPRKGSITYIVRRDA</sequence>
<dbReference type="GO" id="GO:0016747">
    <property type="term" value="F:acyltransferase activity, transferring groups other than amino-acyl groups"/>
    <property type="evidence" value="ECO:0007669"/>
    <property type="project" value="InterPro"/>
</dbReference>
<gene>
    <name evidence="2" type="ORF">BJ875DRAFT_451903</name>
</gene>
<evidence type="ECO:0000313" key="2">
    <source>
        <dbReference type="EMBL" id="KAG9238082.1"/>
    </source>
</evidence>
<feature type="domain" description="N-acetyltransferase" evidence="1">
    <location>
        <begin position="171"/>
        <end position="226"/>
    </location>
</feature>